<evidence type="ECO:0000256" key="1">
    <source>
        <dbReference type="SAM" id="MobiDB-lite"/>
    </source>
</evidence>
<dbReference type="EMBL" id="BT054932">
    <property type="protein sequence ID" value="ACL53539.1"/>
    <property type="molecule type" value="mRNA"/>
</dbReference>
<dbReference type="EMBL" id="CM000781">
    <property type="protein sequence ID" value="AQK68086.1"/>
    <property type="molecule type" value="Genomic_DNA"/>
</dbReference>
<evidence type="ECO:0000313" key="2">
    <source>
        <dbReference type="EMBL" id="ACL53539.1"/>
    </source>
</evidence>
<gene>
    <name evidence="3" type="ORF">ZEAMMB73_Zm00001d015097</name>
</gene>
<feature type="region of interest" description="Disordered" evidence="1">
    <location>
        <begin position="1"/>
        <end position="41"/>
    </location>
</feature>
<evidence type="ECO:0000313" key="3">
    <source>
        <dbReference type="EMBL" id="AQK68081.1"/>
    </source>
</evidence>
<reference evidence="2" key="1">
    <citation type="journal article" date="2009" name="PLoS Genet.">
        <title>Sequencing, mapping, and analysis of 27,455 maize full-length cDNAs.</title>
        <authorList>
            <person name="Soderlund C."/>
            <person name="Descour A."/>
            <person name="Kudrna D."/>
            <person name="Bomhoff M."/>
            <person name="Boyd L."/>
            <person name="Currie J."/>
            <person name="Angelova A."/>
            <person name="Collura K."/>
            <person name="Wissotski M."/>
            <person name="Ashley E."/>
            <person name="Morrow D."/>
            <person name="Fernandes J."/>
            <person name="Walbot V."/>
            <person name="Yu Y."/>
        </authorList>
    </citation>
    <scope>NUCLEOTIDE SEQUENCE</scope>
    <source>
        <strain evidence="2">B73</strain>
    </source>
</reference>
<dbReference type="EMBL" id="CM000781">
    <property type="protein sequence ID" value="AQK68085.1"/>
    <property type="molecule type" value="Genomic_DNA"/>
</dbReference>
<accession>B8A040</accession>
<feature type="compositionally biased region" description="Polar residues" evidence="1">
    <location>
        <begin position="16"/>
        <end position="40"/>
    </location>
</feature>
<protein>
    <submittedName>
        <fullName evidence="2">Uncharacterized protein</fullName>
    </submittedName>
</protein>
<reference evidence="3" key="2">
    <citation type="submission" date="2015-12" db="EMBL/GenBank/DDBJ databases">
        <title>Update maize B73 reference genome by single molecule sequencing technologies.</title>
        <authorList>
            <consortium name="Maize Genome Sequencing Project"/>
            <person name="Ware D."/>
        </authorList>
    </citation>
    <scope>NUCLEOTIDE SEQUENCE</scope>
    <source>
        <tissue evidence="3">Seedling</tissue>
    </source>
</reference>
<feature type="compositionally biased region" description="Low complexity" evidence="1">
    <location>
        <begin position="1"/>
        <end position="10"/>
    </location>
</feature>
<sequence>MSSSASADPSSRLHYGSTSLKADNMMASSPGRSRTASRASVPSLLRRRLEAEVFCVGQIWARSGRDGPAHDLATVVDDTPACASLALL</sequence>
<dbReference type="EMBL" id="CM000781">
    <property type="protein sequence ID" value="AQK68083.1"/>
    <property type="molecule type" value="Genomic_DNA"/>
</dbReference>
<name>B8A040_MAIZE</name>
<organism evidence="2">
    <name type="scientific">Zea mays</name>
    <name type="common">Maize</name>
    <dbReference type="NCBI Taxonomy" id="4577"/>
    <lineage>
        <taxon>Eukaryota</taxon>
        <taxon>Viridiplantae</taxon>
        <taxon>Streptophyta</taxon>
        <taxon>Embryophyta</taxon>
        <taxon>Tracheophyta</taxon>
        <taxon>Spermatophyta</taxon>
        <taxon>Magnoliopsida</taxon>
        <taxon>Liliopsida</taxon>
        <taxon>Poales</taxon>
        <taxon>Poaceae</taxon>
        <taxon>PACMAD clade</taxon>
        <taxon>Panicoideae</taxon>
        <taxon>Andropogonodae</taxon>
        <taxon>Andropogoneae</taxon>
        <taxon>Tripsacinae</taxon>
        <taxon>Zea</taxon>
    </lineage>
</organism>
<dbReference type="EMBL" id="CM000781">
    <property type="protein sequence ID" value="AQK68081.1"/>
    <property type="molecule type" value="Genomic_DNA"/>
</dbReference>
<proteinExistence type="evidence at transcript level"/>
<dbReference type="AlphaFoldDB" id="B8A040"/>